<keyword evidence="1" id="KW-0812">Transmembrane</keyword>
<evidence type="ECO:0000313" key="2">
    <source>
        <dbReference type="EMBL" id="GMF22488.1"/>
    </source>
</evidence>
<keyword evidence="1" id="KW-0472">Membrane</keyword>
<organism evidence="2 3">
    <name type="scientific">Phytophthora lilii</name>
    <dbReference type="NCBI Taxonomy" id="2077276"/>
    <lineage>
        <taxon>Eukaryota</taxon>
        <taxon>Sar</taxon>
        <taxon>Stramenopiles</taxon>
        <taxon>Oomycota</taxon>
        <taxon>Peronosporomycetes</taxon>
        <taxon>Peronosporales</taxon>
        <taxon>Peronosporaceae</taxon>
        <taxon>Phytophthora</taxon>
    </lineage>
</organism>
<evidence type="ECO:0000256" key="1">
    <source>
        <dbReference type="SAM" id="Phobius"/>
    </source>
</evidence>
<reference evidence="2" key="1">
    <citation type="submission" date="2023-04" db="EMBL/GenBank/DDBJ databases">
        <title>Phytophthora lilii NBRC 32176.</title>
        <authorList>
            <person name="Ichikawa N."/>
            <person name="Sato H."/>
            <person name="Tonouchi N."/>
        </authorList>
    </citation>
    <scope>NUCLEOTIDE SEQUENCE</scope>
    <source>
        <strain evidence="2">NBRC 32176</strain>
    </source>
</reference>
<evidence type="ECO:0000313" key="3">
    <source>
        <dbReference type="Proteomes" id="UP001165083"/>
    </source>
</evidence>
<feature type="transmembrane region" description="Helical" evidence="1">
    <location>
        <begin position="35"/>
        <end position="53"/>
    </location>
</feature>
<dbReference type="Proteomes" id="UP001165083">
    <property type="component" value="Unassembled WGS sequence"/>
</dbReference>
<dbReference type="AlphaFoldDB" id="A0A9W6WQ34"/>
<dbReference type="OrthoDB" id="157379at2759"/>
<sequence>MIDINNAGGQALLVGGVAAWLTTMATGEDWLIKDYLFVVAVVVVVVVGSLRKAKYERLAQHERLLRGRFVWTLAFTWIRATKSDHLVLFDQPMTSRRSSSFMVIQSNWSRIKSPASCSS</sequence>
<proteinExistence type="predicted"/>
<name>A0A9W6WQ34_9STRA</name>
<gene>
    <name evidence="2" type="ORF">Plil01_000897200</name>
</gene>
<dbReference type="EMBL" id="BSXW01000443">
    <property type="protein sequence ID" value="GMF22488.1"/>
    <property type="molecule type" value="Genomic_DNA"/>
</dbReference>
<keyword evidence="1" id="KW-1133">Transmembrane helix</keyword>
<accession>A0A9W6WQ34</accession>
<comment type="caution">
    <text evidence="2">The sequence shown here is derived from an EMBL/GenBank/DDBJ whole genome shotgun (WGS) entry which is preliminary data.</text>
</comment>
<protein>
    <submittedName>
        <fullName evidence="2">Unnamed protein product</fullName>
    </submittedName>
</protein>
<keyword evidence="3" id="KW-1185">Reference proteome</keyword>